<feature type="compositionally biased region" description="Basic residues" evidence="1">
    <location>
        <begin position="105"/>
        <end position="119"/>
    </location>
</feature>
<evidence type="ECO:0000313" key="2">
    <source>
        <dbReference type="EMBL" id="VEL43991.1"/>
    </source>
</evidence>
<comment type="caution">
    <text evidence="2">The sequence shown here is derived from an EMBL/GenBank/DDBJ whole genome shotgun (WGS) entry which is preliminary data.</text>
</comment>
<evidence type="ECO:0000313" key="3">
    <source>
        <dbReference type="Proteomes" id="UP000784294"/>
    </source>
</evidence>
<name>A0A3S5BWY4_9PLAT</name>
<accession>A0A3S5BWY4</accession>
<evidence type="ECO:0000256" key="1">
    <source>
        <dbReference type="SAM" id="MobiDB-lite"/>
    </source>
</evidence>
<dbReference type="EMBL" id="CAAALY010287765">
    <property type="protein sequence ID" value="VEL43991.1"/>
    <property type="molecule type" value="Genomic_DNA"/>
</dbReference>
<gene>
    <name evidence="2" type="ORF">PXEA_LOCUS37431</name>
</gene>
<protein>
    <submittedName>
        <fullName evidence="2">Uncharacterized protein</fullName>
    </submittedName>
</protein>
<proteinExistence type="predicted"/>
<organism evidence="2 3">
    <name type="scientific">Protopolystoma xenopodis</name>
    <dbReference type="NCBI Taxonomy" id="117903"/>
    <lineage>
        <taxon>Eukaryota</taxon>
        <taxon>Metazoa</taxon>
        <taxon>Spiralia</taxon>
        <taxon>Lophotrochozoa</taxon>
        <taxon>Platyhelminthes</taxon>
        <taxon>Monogenea</taxon>
        <taxon>Polyopisthocotylea</taxon>
        <taxon>Polystomatidea</taxon>
        <taxon>Polystomatidae</taxon>
        <taxon>Protopolystoma</taxon>
    </lineage>
</organism>
<keyword evidence="3" id="KW-1185">Reference proteome</keyword>
<feature type="region of interest" description="Disordered" evidence="1">
    <location>
        <begin position="104"/>
        <end position="127"/>
    </location>
</feature>
<dbReference type="AlphaFoldDB" id="A0A3S5BWY4"/>
<dbReference type="Proteomes" id="UP000784294">
    <property type="component" value="Unassembled WGS sequence"/>
</dbReference>
<sequence>MIKWCLLRPNQGSLAERMGPREVELKRVQCLLTHFSFVAHTTELTFVTGSAGQARTPLLARVALCAPVALWASRTPRPRPADLSLGTTGTPLTFFSDTGFWVLSRGRKPNKGGWGRRRGKTEGRRTS</sequence>
<reference evidence="2" key="1">
    <citation type="submission" date="2018-11" db="EMBL/GenBank/DDBJ databases">
        <authorList>
            <consortium name="Pathogen Informatics"/>
        </authorList>
    </citation>
    <scope>NUCLEOTIDE SEQUENCE</scope>
</reference>